<proteinExistence type="predicted"/>
<dbReference type="Proteomes" id="UP001152888">
    <property type="component" value="Unassembled WGS sequence"/>
</dbReference>
<keyword evidence="2" id="KW-1185">Reference proteome</keyword>
<comment type="caution">
    <text evidence="1">The sequence shown here is derived from an EMBL/GenBank/DDBJ whole genome shotgun (WGS) entry which is preliminary data.</text>
</comment>
<evidence type="ECO:0000313" key="2">
    <source>
        <dbReference type="Proteomes" id="UP001152888"/>
    </source>
</evidence>
<sequence length="63" mass="7517">MQKSTQILTRIQYPMKFGLHLIQLRCHKWEPYFNTKILCKTCLSYLKPYIRTSGADRGGTYFQ</sequence>
<reference evidence="1" key="1">
    <citation type="submission" date="2022-03" db="EMBL/GenBank/DDBJ databases">
        <authorList>
            <person name="Sayadi A."/>
        </authorList>
    </citation>
    <scope>NUCLEOTIDE SEQUENCE</scope>
</reference>
<evidence type="ECO:0000313" key="1">
    <source>
        <dbReference type="EMBL" id="CAH1983100.1"/>
    </source>
</evidence>
<protein>
    <submittedName>
        <fullName evidence="1">Uncharacterized protein</fullName>
    </submittedName>
</protein>
<organism evidence="1 2">
    <name type="scientific">Acanthoscelides obtectus</name>
    <name type="common">Bean weevil</name>
    <name type="synonym">Bruchus obtectus</name>
    <dbReference type="NCBI Taxonomy" id="200917"/>
    <lineage>
        <taxon>Eukaryota</taxon>
        <taxon>Metazoa</taxon>
        <taxon>Ecdysozoa</taxon>
        <taxon>Arthropoda</taxon>
        <taxon>Hexapoda</taxon>
        <taxon>Insecta</taxon>
        <taxon>Pterygota</taxon>
        <taxon>Neoptera</taxon>
        <taxon>Endopterygota</taxon>
        <taxon>Coleoptera</taxon>
        <taxon>Polyphaga</taxon>
        <taxon>Cucujiformia</taxon>
        <taxon>Chrysomeloidea</taxon>
        <taxon>Chrysomelidae</taxon>
        <taxon>Bruchinae</taxon>
        <taxon>Bruchini</taxon>
        <taxon>Acanthoscelides</taxon>
    </lineage>
</organism>
<gene>
    <name evidence="1" type="ORF">ACAOBT_LOCUS15367</name>
</gene>
<dbReference type="EMBL" id="CAKOFQ010006931">
    <property type="protein sequence ID" value="CAH1983100.1"/>
    <property type="molecule type" value="Genomic_DNA"/>
</dbReference>
<accession>A0A9P0KWT3</accession>
<name>A0A9P0KWT3_ACAOB</name>
<dbReference type="AlphaFoldDB" id="A0A9P0KWT3"/>